<dbReference type="RefSeq" id="WP_190836501.1">
    <property type="nucleotide sequence ID" value="NZ_CAWPPI010000110.1"/>
</dbReference>
<dbReference type="EMBL" id="JACXAE010000110">
    <property type="protein sequence ID" value="MBD2777433.1"/>
    <property type="molecule type" value="Genomic_DNA"/>
</dbReference>
<keyword evidence="2" id="KW-1185">Reference proteome</keyword>
<proteinExistence type="predicted"/>
<evidence type="ECO:0000313" key="2">
    <source>
        <dbReference type="Proteomes" id="UP000629098"/>
    </source>
</evidence>
<organism evidence="1 2">
    <name type="scientific">Iningainema tapete BLCC-T55</name>
    <dbReference type="NCBI Taxonomy" id="2748662"/>
    <lineage>
        <taxon>Bacteria</taxon>
        <taxon>Bacillati</taxon>
        <taxon>Cyanobacteriota</taxon>
        <taxon>Cyanophyceae</taxon>
        <taxon>Nostocales</taxon>
        <taxon>Scytonemataceae</taxon>
        <taxon>Iningainema tapete</taxon>
    </lineage>
</organism>
<evidence type="ECO:0000313" key="1">
    <source>
        <dbReference type="EMBL" id="MBD2777433.1"/>
    </source>
</evidence>
<dbReference type="AlphaFoldDB" id="A0A8J6Y1B9"/>
<protein>
    <submittedName>
        <fullName evidence="1">Uncharacterized protein</fullName>
    </submittedName>
</protein>
<accession>A0A8J6Y1B9</accession>
<comment type="caution">
    <text evidence="1">The sequence shown here is derived from an EMBL/GenBank/DDBJ whole genome shotgun (WGS) entry which is preliminary data.</text>
</comment>
<name>A0A8J6Y1B9_9CYAN</name>
<reference evidence="1" key="1">
    <citation type="submission" date="2020-09" db="EMBL/GenBank/DDBJ databases">
        <title>Iningainema tapete sp. nov. (Scytonemataceae, Cyanobacteria) from greenhouses in central Florida (USA) produces two types of nodularin with biosynthetic potential for microcystin-LR and anabaenopeptins.</title>
        <authorList>
            <person name="Berthold D.E."/>
            <person name="Lefler F.W."/>
            <person name="Huang I.-S."/>
            <person name="Abdulla H."/>
            <person name="Zimba P.V."/>
            <person name="Laughinghouse H.D. IV."/>
        </authorList>
    </citation>
    <scope>NUCLEOTIDE SEQUENCE</scope>
    <source>
        <strain evidence="1">BLCCT55</strain>
    </source>
</reference>
<dbReference type="Proteomes" id="UP000629098">
    <property type="component" value="Unassembled WGS sequence"/>
</dbReference>
<gene>
    <name evidence="1" type="ORF">ICL16_36640</name>
</gene>
<sequence length="86" mass="9973">MQTIKLCLQVGEDGILHLDIPVDVKSSELEVTVTIEPIKKQIDSFKESELKQLEWHEFIDKTFGCLADDPIVRYPQGKYEEREPIE</sequence>